<evidence type="ECO:0000313" key="2">
    <source>
        <dbReference type="EMBL" id="MDC3418065.1"/>
    </source>
</evidence>
<accession>A0A9X3WGP8</accession>
<comment type="caution">
    <text evidence="2">The sequence shown here is derived from an EMBL/GenBank/DDBJ whole genome shotgun (WGS) entry which is preliminary data.</text>
</comment>
<feature type="transmembrane region" description="Helical" evidence="1">
    <location>
        <begin position="6"/>
        <end position="31"/>
    </location>
</feature>
<organism evidence="2 3">
    <name type="scientific">Aquibacillus salsiterrae</name>
    <dbReference type="NCBI Taxonomy" id="2950439"/>
    <lineage>
        <taxon>Bacteria</taxon>
        <taxon>Bacillati</taxon>
        <taxon>Bacillota</taxon>
        <taxon>Bacilli</taxon>
        <taxon>Bacillales</taxon>
        <taxon>Bacillaceae</taxon>
        <taxon>Aquibacillus</taxon>
    </lineage>
</organism>
<dbReference type="InterPro" id="IPR031616">
    <property type="entry name" value="BsrE-like"/>
</dbReference>
<protein>
    <submittedName>
        <fullName evidence="2">Holin-like toxin</fullName>
    </submittedName>
</protein>
<dbReference type="Proteomes" id="UP001145069">
    <property type="component" value="Unassembled WGS sequence"/>
</dbReference>
<gene>
    <name evidence="2" type="ORF">NC799_14325</name>
</gene>
<keyword evidence="1" id="KW-0472">Membrane</keyword>
<dbReference type="Pfam" id="PF16935">
    <property type="entry name" value="Hol_Tox"/>
    <property type="match status" value="1"/>
</dbReference>
<evidence type="ECO:0000313" key="3">
    <source>
        <dbReference type="Proteomes" id="UP001145069"/>
    </source>
</evidence>
<proteinExistence type="predicted"/>
<evidence type="ECO:0000256" key="1">
    <source>
        <dbReference type="SAM" id="Phobius"/>
    </source>
</evidence>
<dbReference type="RefSeq" id="WP_272447128.1">
    <property type="nucleotide sequence ID" value="NZ_JAMQKC010000019.1"/>
</dbReference>
<reference evidence="2" key="1">
    <citation type="submission" date="2022-06" db="EMBL/GenBank/DDBJ databases">
        <title>Aquibacillus sp. a new bacterium isolated from soil saline samples.</title>
        <authorList>
            <person name="Galisteo C."/>
            <person name="De La Haba R."/>
            <person name="Sanchez-Porro C."/>
            <person name="Ventosa A."/>
        </authorList>
    </citation>
    <scope>NUCLEOTIDE SEQUENCE</scope>
    <source>
        <strain evidence="2">3ASR75-54</strain>
    </source>
</reference>
<keyword evidence="3" id="KW-1185">Reference proteome</keyword>
<keyword evidence="1" id="KW-0812">Transmembrane</keyword>
<name>A0A9X3WGP8_9BACI</name>
<sequence length="35" mass="3887">MTTYEALSLLLQFSISLTAGITLLVTIVVYLNKKK</sequence>
<dbReference type="EMBL" id="JAMQKC010000019">
    <property type="protein sequence ID" value="MDC3418065.1"/>
    <property type="molecule type" value="Genomic_DNA"/>
</dbReference>
<keyword evidence="1" id="KW-1133">Transmembrane helix</keyword>
<dbReference type="AlphaFoldDB" id="A0A9X3WGP8"/>